<evidence type="ECO:0000259" key="17">
    <source>
        <dbReference type="PROSITE" id="PS50885"/>
    </source>
</evidence>
<dbReference type="EC" id="2.7.13.3" evidence="3"/>
<dbReference type="InterPro" id="IPR003660">
    <property type="entry name" value="HAMP_dom"/>
</dbReference>
<evidence type="ECO:0000256" key="12">
    <source>
        <dbReference type="ARBA" id="ARBA00022989"/>
    </source>
</evidence>
<dbReference type="RefSeq" id="WP_154356405.1">
    <property type="nucleotide sequence ID" value="NZ_WKJL01000002.1"/>
</dbReference>
<evidence type="ECO:0000313" key="19">
    <source>
        <dbReference type="Proteomes" id="UP000439986"/>
    </source>
</evidence>
<dbReference type="GO" id="GO:0000155">
    <property type="term" value="F:phosphorelay sensor kinase activity"/>
    <property type="evidence" value="ECO:0007669"/>
    <property type="project" value="InterPro"/>
</dbReference>
<dbReference type="Pfam" id="PF02518">
    <property type="entry name" value="HATPase_c"/>
    <property type="match status" value="1"/>
</dbReference>
<evidence type="ECO:0000256" key="4">
    <source>
        <dbReference type="ARBA" id="ARBA00022475"/>
    </source>
</evidence>
<evidence type="ECO:0000256" key="6">
    <source>
        <dbReference type="ARBA" id="ARBA00022553"/>
    </source>
</evidence>
<dbReference type="PROSITE" id="PS50109">
    <property type="entry name" value="HIS_KIN"/>
    <property type="match status" value="1"/>
</dbReference>
<dbReference type="GO" id="GO:0005524">
    <property type="term" value="F:ATP binding"/>
    <property type="evidence" value="ECO:0007669"/>
    <property type="project" value="UniProtKB-KW"/>
</dbReference>
<dbReference type="InterPro" id="IPR036097">
    <property type="entry name" value="HisK_dim/P_sf"/>
</dbReference>
<evidence type="ECO:0000256" key="10">
    <source>
        <dbReference type="ARBA" id="ARBA00022777"/>
    </source>
</evidence>
<comment type="subcellular location">
    <subcellularLocation>
        <location evidence="2">Cell inner membrane</location>
        <topology evidence="2">Multi-pass membrane protein</topology>
    </subcellularLocation>
</comment>
<organism evidence="18 19">
    <name type="scientific">Duganella aquatilis</name>
    <dbReference type="NCBI Taxonomy" id="2666082"/>
    <lineage>
        <taxon>Bacteria</taxon>
        <taxon>Pseudomonadati</taxon>
        <taxon>Pseudomonadota</taxon>
        <taxon>Betaproteobacteria</taxon>
        <taxon>Burkholderiales</taxon>
        <taxon>Oxalobacteraceae</taxon>
        <taxon>Telluria group</taxon>
        <taxon>Duganella</taxon>
    </lineage>
</organism>
<dbReference type="SMART" id="SM00304">
    <property type="entry name" value="HAMP"/>
    <property type="match status" value="1"/>
</dbReference>
<comment type="catalytic activity">
    <reaction evidence="1">
        <text>ATP + protein L-histidine = ADP + protein N-phospho-L-histidine.</text>
        <dbReference type="EC" id="2.7.13.3"/>
    </reaction>
</comment>
<evidence type="ECO:0000259" key="16">
    <source>
        <dbReference type="PROSITE" id="PS50109"/>
    </source>
</evidence>
<dbReference type="CDD" id="cd00082">
    <property type="entry name" value="HisKA"/>
    <property type="match status" value="1"/>
</dbReference>
<dbReference type="CDD" id="cd06225">
    <property type="entry name" value="HAMP"/>
    <property type="match status" value="1"/>
</dbReference>
<dbReference type="Gene3D" id="3.30.565.10">
    <property type="entry name" value="Histidine kinase-like ATPase, C-terminal domain"/>
    <property type="match status" value="1"/>
</dbReference>
<feature type="transmembrane region" description="Helical" evidence="15">
    <location>
        <begin position="153"/>
        <end position="174"/>
    </location>
</feature>
<comment type="caution">
    <text evidence="18">The sequence shown here is derived from an EMBL/GenBank/DDBJ whole genome shotgun (WGS) entry which is preliminary data.</text>
</comment>
<evidence type="ECO:0000256" key="8">
    <source>
        <dbReference type="ARBA" id="ARBA00022692"/>
    </source>
</evidence>
<keyword evidence="4" id="KW-1003">Cell membrane</keyword>
<keyword evidence="12 15" id="KW-1133">Transmembrane helix</keyword>
<evidence type="ECO:0000256" key="14">
    <source>
        <dbReference type="ARBA" id="ARBA00023136"/>
    </source>
</evidence>
<dbReference type="InterPro" id="IPR003594">
    <property type="entry name" value="HATPase_dom"/>
</dbReference>
<dbReference type="Proteomes" id="UP000439986">
    <property type="component" value="Unassembled WGS sequence"/>
</dbReference>
<dbReference type="PANTHER" id="PTHR44936">
    <property type="entry name" value="SENSOR PROTEIN CREC"/>
    <property type="match status" value="1"/>
</dbReference>
<dbReference type="GO" id="GO:0005886">
    <property type="term" value="C:plasma membrane"/>
    <property type="evidence" value="ECO:0007669"/>
    <property type="project" value="UniProtKB-SubCell"/>
</dbReference>
<evidence type="ECO:0000256" key="1">
    <source>
        <dbReference type="ARBA" id="ARBA00000085"/>
    </source>
</evidence>
<keyword evidence="6" id="KW-0597">Phosphoprotein</keyword>
<reference evidence="18 19" key="1">
    <citation type="submission" date="2019-11" db="EMBL/GenBank/DDBJ databases">
        <title>Novel species isolated from a subtropical stream in China.</title>
        <authorList>
            <person name="Lu H."/>
        </authorList>
    </citation>
    <scope>NUCLEOTIDE SEQUENCE [LARGE SCALE GENOMIC DNA]</scope>
    <source>
        <strain evidence="18 19">FT26W</strain>
    </source>
</reference>
<name>A0A844CSQ1_9BURK</name>
<dbReference type="InterPro" id="IPR004358">
    <property type="entry name" value="Sig_transdc_His_kin-like_C"/>
</dbReference>
<keyword evidence="19" id="KW-1185">Reference proteome</keyword>
<feature type="transmembrane region" description="Helical" evidence="15">
    <location>
        <begin position="14"/>
        <end position="36"/>
    </location>
</feature>
<keyword evidence="13" id="KW-0902">Two-component regulatory system</keyword>
<sequence length="436" mass="47018">MSLRWPSTLLGRNALLLTAAISISQIMAVLVFIVFVQEPRVRGTAALLAQQIMTVERLLAALPEQDRARYLEVLHAQSAPPAPAGSSAALRFQPLARFEAQRFMAELKAHLPDHVAVRMQPGPEARLWVGLPVAGQPYWIALPVERSERYRGALIAIGMAVLLAALGVLIAYLIHRRINRPLRQLAAAAERLGKGEQPEPVSLVGPTEISSVAAAFNDMTRALADIDATRALMLASISHDIRTPLTKLRLAHAMPDLADAPQAAERYIDEIDAIVQQFIDYARGGDGEAFSAADLNAMIEQLTADFTGLGQTFAVSLQPLPLLKIRPVSMLRLLVNLMQNAARYGRVGLEVRSWEDETGVHVVVADRGPGVDARLLPLLNQPFRRGDQASQGGTGLGLAIASRIAQQHGGSLELSLRAGGGFQAELHLPAARLKAG</sequence>
<dbReference type="InterPro" id="IPR050980">
    <property type="entry name" value="2C_sensor_his_kinase"/>
</dbReference>
<dbReference type="InterPro" id="IPR005467">
    <property type="entry name" value="His_kinase_dom"/>
</dbReference>
<dbReference type="Gene3D" id="1.10.8.500">
    <property type="entry name" value="HAMP domain in histidine kinase"/>
    <property type="match status" value="1"/>
</dbReference>
<protein>
    <recommendedName>
        <fullName evidence="3">histidine kinase</fullName>
        <ecNumber evidence="3">2.7.13.3</ecNumber>
    </recommendedName>
</protein>
<evidence type="ECO:0000256" key="11">
    <source>
        <dbReference type="ARBA" id="ARBA00022840"/>
    </source>
</evidence>
<keyword evidence="14 15" id="KW-0472">Membrane</keyword>
<dbReference type="Gene3D" id="3.30.450.300">
    <property type="entry name" value="Sensor histidine kinase RisS, periplasmic domain"/>
    <property type="match status" value="1"/>
</dbReference>
<evidence type="ECO:0000256" key="13">
    <source>
        <dbReference type="ARBA" id="ARBA00023012"/>
    </source>
</evidence>
<dbReference type="SUPFAM" id="SSF55874">
    <property type="entry name" value="ATPase domain of HSP90 chaperone/DNA topoisomerase II/histidine kinase"/>
    <property type="match status" value="1"/>
</dbReference>
<dbReference type="SMART" id="SM00387">
    <property type="entry name" value="HATPase_c"/>
    <property type="match status" value="1"/>
</dbReference>
<dbReference type="InterPro" id="IPR036890">
    <property type="entry name" value="HATPase_C_sf"/>
</dbReference>
<keyword evidence="10" id="KW-0418">Kinase</keyword>
<dbReference type="Pfam" id="PF00512">
    <property type="entry name" value="HisKA"/>
    <property type="match status" value="1"/>
</dbReference>
<dbReference type="SMART" id="SM00388">
    <property type="entry name" value="HisKA"/>
    <property type="match status" value="1"/>
</dbReference>
<dbReference type="EMBL" id="WKJL01000002">
    <property type="protein sequence ID" value="MRW83333.1"/>
    <property type="molecule type" value="Genomic_DNA"/>
</dbReference>
<evidence type="ECO:0000256" key="2">
    <source>
        <dbReference type="ARBA" id="ARBA00004429"/>
    </source>
</evidence>
<keyword evidence="5" id="KW-0997">Cell inner membrane</keyword>
<dbReference type="SUPFAM" id="SSF158472">
    <property type="entry name" value="HAMP domain-like"/>
    <property type="match status" value="1"/>
</dbReference>
<feature type="domain" description="HAMP" evidence="17">
    <location>
        <begin position="176"/>
        <end position="228"/>
    </location>
</feature>
<keyword evidence="11" id="KW-0067">ATP-binding</keyword>
<dbReference type="SUPFAM" id="SSF47384">
    <property type="entry name" value="Homodimeric domain of signal transducing histidine kinase"/>
    <property type="match status" value="1"/>
</dbReference>
<keyword evidence="8 15" id="KW-0812">Transmembrane</keyword>
<evidence type="ECO:0000313" key="18">
    <source>
        <dbReference type="EMBL" id="MRW83333.1"/>
    </source>
</evidence>
<gene>
    <name evidence="18" type="ORF">GJ698_04425</name>
</gene>
<dbReference type="PRINTS" id="PR00344">
    <property type="entry name" value="BCTRLSENSOR"/>
</dbReference>
<dbReference type="InterPro" id="IPR003661">
    <property type="entry name" value="HisK_dim/P_dom"/>
</dbReference>
<proteinExistence type="predicted"/>
<keyword evidence="7" id="KW-0808">Transferase</keyword>
<accession>A0A844CSQ1</accession>
<feature type="domain" description="Histidine kinase" evidence="16">
    <location>
        <begin position="236"/>
        <end position="432"/>
    </location>
</feature>
<keyword evidence="9" id="KW-0547">Nucleotide-binding</keyword>
<dbReference type="InterPro" id="IPR038421">
    <property type="entry name" value="RisS_PPD_sf"/>
</dbReference>
<evidence type="ECO:0000256" key="5">
    <source>
        <dbReference type="ARBA" id="ARBA00022519"/>
    </source>
</evidence>
<dbReference type="Gene3D" id="1.10.287.130">
    <property type="match status" value="1"/>
</dbReference>
<evidence type="ECO:0000256" key="15">
    <source>
        <dbReference type="SAM" id="Phobius"/>
    </source>
</evidence>
<dbReference type="PROSITE" id="PS50885">
    <property type="entry name" value="HAMP"/>
    <property type="match status" value="1"/>
</dbReference>
<dbReference type="AlphaFoldDB" id="A0A844CSQ1"/>
<dbReference type="PANTHER" id="PTHR44936:SF5">
    <property type="entry name" value="SENSOR HISTIDINE KINASE ENVZ"/>
    <property type="match status" value="1"/>
</dbReference>
<evidence type="ECO:0000256" key="7">
    <source>
        <dbReference type="ARBA" id="ARBA00022679"/>
    </source>
</evidence>
<evidence type="ECO:0000256" key="3">
    <source>
        <dbReference type="ARBA" id="ARBA00012438"/>
    </source>
</evidence>
<dbReference type="Pfam" id="PF00672">
    <property type="entry name" value="HAMP"/>
    <property type="match status" value="1"/>
</dbReference>
<evidence type="ECO:0000256" key="9">
    <source>
        <dbReference type="ARBA" id="ARBA00022741"/>
    </source>
</evidence>